<protein>
    <submittedName>
        <fullName evidence="3">Aryl-alcohol dehydrogenase-like predicted oxidoreductase</fullName>
    </submittedName>
</protein>
<dbReference type="RefSeq" id="WP_113945301.1">
    <property type="nucleotide sequence ID" value="NZ_JBHEEG010000007.1"/>
</dbReference>
<proteinExistence type="predicted"/>
<dbReference type="InterPro" id="IPR023210">
    <property type="entry name" value="NADP_OxRdtase_dom"/>
</dbReference>
<dbReference type="InterPro" id="IPR020471">
    <property type="entry name" value="AKR"/>
</dbReference>
<dbReference type="InterPro" id="IPR036812">
    <property type="entry name" value="NAD(P)_OxRdtase_dom_sf"/>
</dbReference>
<dbReference type="OrthoDB" id="9774523at2"/>
<accession>A0A366DSF0</accession>
<dbReference type="Pfam" id="PF00248">
    <property type="entry name" value="Aldo_ket_red"/>
    <property type="match status" value="1"/>
</dbReference>
<dbReference type="InterPro" id="IPR050523">
    <property type="entry name" value="AKR_Detox_Biosynth"/>
</dbReference>
<name>A0A366DSF0_9HYPH</name>
<feature type="domain" description="NADP-dependent oxidoreductase" evidence="2">
    <location>
        <begin position="17"/>
        <end position="312"/>
    </location>
</feature>
<dbReference type="Proteomes" id="UP000252893">
    <property type="component" value="Unassembled WGS sequence"/>
</dbReference>
<dbReference type="PRINTS" id="PR00069">
    <property type="entry name" value="ALDKETRDTASE"/>
</dbReference>
<gene>
    <name evidence="3" type="ORF">DFR47_10694</name>
</gene>
<dbReference type="EMBL" id="QNRH01000006">
    <property type="protein sequence ID" value="RBO93013.1"/>
    <property type="molecule type" value="Genomic_DNA"/>
</dbReference>
<reference evidence="3 4" key="1">
    <citation type="submission" date="2018-06" db="EMBL/GenBank/DDBJ databases">
        <title>Genomic Encyclopedia of Type Strains, Phase IV (KMG-IV): sequencing the most valuable type-strain genomes for metagenomic binning, comparative biology and taxonomic classification.</title>
        <authorList>
            <person name="Goeker M."/>
        </authorList>
    </citation>
    <scope>NUCLEOTIDE SEQUENCE [LARGE SCALE GENOMIC DNA]</scope>
    <source>
        <strain evidence="3 4">DSM 25619</strain>
    </source>
</reference>
<evidence type="ECO:0000313" key="3">
    <source>
        <dbReference type="EMBL" id="RBO93013.1"/>
    </source>
</evidence>
<sequence>MRLKQLGQSELKVSPFCFGGNVFGWTADETTSFALLDRLLDAELTFIDTANVYSRWVEGHKGGESETVIGNWLKSRGSRDKMIIATKVGADMGEGFTMAPAHIRECVDASLKRLQTDYIDLYQSHYDDPNTPFEDVLGTFQDLIKAGKVRAIGASNITGERLQAALDTSAKHNLPRYDSLQPLYNLYDRNVYETTLEPVVSANKVSVIPYYTLAAGFLTGKYRKEEDLTISPRGARVGASYLNERGLKILAAMDQVAERYSVTVAQIAVAWLMAQPSVTAPISSATKIDQLEELIKATRLTLDQDALDALNNASA</sequence>
<dbReference type="FunFam" id="3.20.20.100:FF:000004">
    <property type="entry name" value="Oxidoreductase, aldo/keto reductase"/>
    <property type="match status" value="1"/>
</dbReference>
<comment type="caution">
    <text evidence="3">The sequence shown here is derived from an EMBL/GenBank/DDBJ whole genome shotgun (WGS) entry which is preliminary data.</text>
</comment>
<dbReference type="PANTHER" id="PTHR43364">
    <property type="entry name" value="NADH-SPECIFIC METHYLGLYOXAL REDUCTASE-RELATED"/>
    <property type="match status" value="1"/>
</dbReference>
<dbReference type="AlphaFoldDB" id="A0A366DSF0"/>
<evidence type="ECO:0000256" key="1">
    <source>
        <dbReference type="ARBA" id="ARBA00023002"/>
    </source>
</evidence>
<evidence type="ECO:0000259" key="2">
    <source>
        <dbReference type="Pfam" id="PF00248"/>
    </source>
</evidence>
<dbReference type="GO" id="GO:0005829">
    <property type="term" value="C:cytosol"/>
    <property type="evidence" value="ECO:0007669"/>
    <property type="project" value="TreeGrafter"/>
</dbReference>
<keyword evidence="1" id="KW-0560">Oxidoreductase</keyword>
<dbReference type="CDD" id="cd19081">
    <property type="entry name" value="AKR_AKR9C1"/>
    <property type="match status" value="1"/>
</dbReference>
<dbReference type="GO" id="GO:0016491">
    <property type="term" value="F:oxidoreductase activity"/>
    <property type="evidence" value="ECO:0007669"/>
    <property type="project" value="UniProtKB-KW"/>
</dbReference>
<evidence type="ECO:0000313" key="4">
    <source>
        <dbReference type="Proteomes" id="UP000252893"/>
    </source>
</evidence>
<organism evidence="3 4">
    <name type="scientific">Pseudochrobactrum asaccharolyticum</name>
    <dbReference type="NCBI Taxonomy" id="354351"/>
    <lineage>
        <taxon>Bacteria</taxon>
        <taxon>Pseudomonadati</taxon>
        <taxon>Pseudomonadota</taxon>
        <taxon>Alphaproteobacteria</taxon>
        <taxon>Hyphomicrobiales</taxon>
        <taxon>Brucellaceae</taxon>
        <taxon>Pseudochrobactrum</taxon>
    </lineage>
</organism>
<dbReference type="SUPFAM" id="SSF51430">
    <property type="entry name" value="NAD(P)-linked oxidoreductase"/>
    <property type="match status" value="1"/>
</dbReference>
<dbReference type="Gene3D" id="3.20.20.100">
    <property type="entry name" value="NADP-dependent oxidoreductase domain"/>
    <property type="match status" value="1"/>
</dbReference>
<keyword evidence="4" id="KW-1185">Reference proteome</keyword>
<dbReference type="PANTHER" id="PTHR43364:SF6">
    <property type="entry name" value="OXIDOREDUCTASE-RELATED"/>
    <property type="match status" value="1"/>
</dbReference>